<feature type="domain" description="N-acetyltransferase" evidence="3">
    <location>
        <begin position="88"/>
        <end position="230"/>
    </location>
</feature>
<dbReference type="Gene3D" id="3.40.630.30">
    <property type="match status" value="1"/>
</dbReference>
<name>A0ABY1P5C9_9HYPH</name>
<dbReference type="InterPro" id="IPR016181">
    <property type="entry name" value="Acyl_CoA_acyltransferase"/>
</dbReference>
<dbReference type="Pfam" id="PF08445">
    <property type="entry name" value="FR47"/>
    <property type="match status" value="1"/>
</dbReference>
<dbReference type="InterPro" id="IPR013653">
    <property type="entry name" value="GCN5-like_dom"/>
</dbReference>
<dbReference type="RefSeq" id="WP_155193040.1">
    <property type="nucleotide sequence ID" value="NZ_BAAAEA010000002.1"/>
</dbReference>
<dbReference type="InterPro" id="IPR050680">
    <property type="entry name" value="YpeA/RimI_acetyltransf"/>
</dbReference>
<evidence type="ECO:0000313" key="4">
    <source>
        <dbReference type="EMBL" id="SMP25903.1"/>
    </source>
</evidence>
<dbReference type="InterPro" id="IPR000182">
    <property type="entry name" value="GNAT_dom"/>
</dbReference>
<dbReference type="PANTHER" id="PTHR43420">
    <property type="entry name" value="ACETYLTRANSFERASE"/>
    <property type="match status" value="1"/>
</dbReference>
<keyword evidence="2" id="KW-0012">Acyltransferase</keyword>
<sequence>MSPLLDRAVWSALTSRQKHLSAGTQLARRFDPSISPFASTCDNSIEALNDLAGLLQDGADRVFLMQAAPVELPEALEAETADLGVLMVQQKPAKPLPAHAQIVPLLQSDHQAMRSLADLTKPGPFTRRTPELGPFWGIKKDDRLIAMAGTRLNLDGFTEVSGVCTHPEYRGHGLASALSAYVADQIRERGDLPILHSYASNTGAIELYRSLGFEVFQDVNVAVVRKKAGTVS</sequence>
<dbReference type="PROSITE" id="PS51186">
    <property type="entry name" value="GNAT"/>
    <property type="match status" value="1"/>
</dbReference>
<evidence type="ECO:0000256" key="2">
    <source>
        <dbReference type="ARBA" id="ARBA00023315"/>
    </source>
</evidence>
<comment type="caution">
    <text evidence="4">The sequence shown here is derived from an EMBL/GenBank/DDBJ whole genome shotgun (WGS) entry which is preliminary data.</text>
</comment>
<evidence type="ECO:0000256" key="1">
    <source>
        <dbReference type="ARBA" id="ARBA00022679"/>
    </source>
</evidence>
<keyword evidence="1" id="KW-0808">Transferase</keyword>
<dbReference type="Proteomes" id="UP001157914">
    <property type="component" value="Unassembled WGS sequence"/>
</dbReference>
<protein>
    <submittedName>
        <fullName evidence="4">Predicted acetyltransferase, GNAT family</fullName>
    </submittedName>
</protein>
<dbReference type="PANTHER" id="PTHR43420:SF3">
    <property type="entry name" value="N-ACETYLTRANSFERASE DOMAIN-CONTAINING PROTEIN"/>
    <property type="match status" value="1"/>
</dbReference>
<proteinExistence type="predicted"/>
<dbReference type="SUPFAM" id="SSF55729">
    <property type="entry name" value="Acyl-CoA N-acyltransferases (Nat)"/>
    <property type="match status" value="1"/>
</dbReference>
<keyword evidence="5" id="KW-1185">Reference proteome</keyword>
<gene>
    <name evidence="4" type="ORF">SAMN06265374_2653</name>
</gene>
<reference evidence="4 5" key="1">
    <citation type="submission" date="2017-05" db="EMBL/GenBank/DDBJ databases">
        <authorList>
            <person name="Varghese N."/>
            <person name="Submissions S."/>
        </authorList>
    </citation>
    <scope>NUCLEOTIDE SEQUENCE [LARGE SCALE GENOMIC DNA]</scope>
    <source>
        <strain evidence="4 5">DSM 15949</strain>
    </source>
</reference>
<dbReference type="CDD" id="cd04301">
    <property type="entry name" value="NAT_SF"/>
    <property type="match status" value="1"/>
</dbReference>
<evidence type="ECO:0000259" key="3">
    <source>
        <dbReference type="PROSITE" id="PS51186"/>
    </source>
</evidence>
<dbReference type="EMBL" id="FXTT01000003">
    <property type="protein sequence ID" value="SMP25903.1"/>
    <property type="molecule type" value="Genomic_DNA"/>
</dbReference>
<accession>A0ABY1P5C9</accession>
<organism evidence="4 5">
    <name type="scientific">Roseibium denhamense</name>
    <dbReference type="NCBI Taxonomy" id="76305"/>
    <lineage>
        <taxon>Bacteria</taxon>
        <taxon>Pseudomonadati</taxon>
        <taxon>Pseudomonadota</taxon>
        <taxon>Alphaproteobacteria</taxon>
        <taxon>Hyphomicrobiales</taxon>
        <taxon>Stappiaceae</taxon>
        <taxon>Roseibium</taxon>
    </lineage>
</organism>
<evidence type="ECO:0000313" key="5">
    <source>
        <dbReference type="Proteomes" id="UP001157914"/>
    </source>
</evidence>